<gene>
    <name evidence="3" type="ORF">CCACVL1_29827</name>
</gene>
<feature type="compositionally biased region" description="Basic and acidic residues" evidence="1">
    <location>
        <begin position="44"/>
        <end position="58"/>
    </location>
</feature>
<keyword evidence="4" id="KW-1185">Reference proteome</keyword>
<dbReference type="AlphaFoldDB" id="A0A1R3G048"/>
<evidence type="ECO:0000313" key="4">
    <source>
        <dbReference type="Proteomes" id="UP000188268"/>
    </source>
</evidence>
<evidence type="ECO:0000256" key="1">
    <source>
        <dbReference type="SAM" id="MobiDB-lite"/>
    </source>
</evidence>
<protein>
    <submittedName>
        <fullName evidence="3">Uncharacterized protein</fullName>
    </submittedName>
</protein>
<keyword evidence="2" id="KW-0472">Membrane</keyword>
<evidence type="ECO:0000256" key="2">
    <source>
        <dbReference type="SAM" id="Phobius"/>
    </source>
</evidence>
<feature type="transmembrane region" description="Helical" evidence="2">
    <location>
        <begin position="15"/>
        <end position="34"/>
    </location>
</feature>
<comment type="caution">
    <text evidence="3">The sequence shown here is derived from an EMBL/GenBank/DDBJ whole genome shotgun (WGS) entry which is preliminary data.</text>
</comment>
<keyword evidence="2" id="KW-0812">Transmembrane</keyword>
<accession>A0A1R3G048</accession>
<reference evidence="3 4" key="1">
    <citation type="submission" date="2013-09" db="EMBL/GenBank/DDBJ databases">
        <title>Corchorus capsularis genome sequencing.</title>
        <authorList>
            <person name="Alam M."/>
            <person name="Haque M.S."/>
            <person name="Islam M.S."/>
            <person name="Emdad E.M."/>
            <person name="Islam M.M."/>
            <person name="Ahmed B."/>
            <person name="Halim A."/>
            <person name="Hossen Q.M.M."/>
            <person name="Hossain M.Z."/>
            <person name="Ahmed R."/>
            <person name="Khan M.M."/>
            <person name="Islam R."/>
            <person name="Rashid M.M."/>
            <person name="Khan S.A."/>
            <person name="Rahman M.S."/>
            <person name="Alam M."/>
        </authorList>
    </citation>
    <scope>NUCLEOTIDE SEQUENCE [LARGE SCALE GENOMIC DNA]</scope>
    <source>
        <strain evidence="4">cv. CVL-1</strain>
        <tissue evidence="3">Whole seedling</tissue>
    </source>
</reference>
<dbReference type="Proteomes" id="UP000188268">
    <property type="component" value="Unassembled WGS sequence"/>
</dbReference>
<sequence>MSTKPVVPTAIVNEAAIIPMLTAGLLVTNSFYFATKSFGERKLRSLDGGREREREERKRKQSRQVWHPTRPYYPTVGLYLLSLPQGHAIIDERLIAKKLMKVAYSNWRFIAKEPALIE</sequence>
<dbReference type="EMBL" id="AWWV01015838">
    <property type="protein sequence ID" value="OMO51380.1"/>
    <property type="molecule type" value="Genomic_DNA"/>
</dbReference>
<organism evidence="3 4">
    <name type="scientific">Corchorus capsularis</name>
    <name type="common">Jute</name>
    <dbReference type="NCBI Taxonomy" id="210143"/>
    <lineage>
        <taxon>Eukaryota</taxon>
        <taxon>Viridiplantae</taxon>
        <taxon>Streptophyta</taxon>
        <taxon>Embryophyta</taxon>
        <taxon>Tracheophyta</taxon>
        <taxon>Spermatophyta</taxon>
        <taxon>Magnoliopsida</taxon>
        <taxon>eudicotyledons</taxon>
        <taxon>Gunneridae</taxon>
        <taxon>Pentapetalae</taxon>
        <taxon>rosids</taxon>
        <taxon>malvids</taxon>
        <taxon>Malvales</taxon>
        <taxon>Malvaceae</taxon>
        <taxon>Grewioideae</taxon>
        <taxon>Apeibeae</taxon>
        <taxon>Corchorus</taxon>
    </lineage>
</organism>
<keyword evidence="2" id="KW-1133">Transmembrane helix</keyword>
<evidence type="ECO:0000313" key="3">
    <source>
        <dbReference type="EMBL" id="OMO51380.1"/>
    </source>
</evidence>
<dbReference type="Gramene" id="OMO51380">
    <property type="protein sequence ID" value="OMO51380"/>
    <property type="gene ID" value="CCACVL1_29827"/>
</dbReference>
<name>A0A1R3G048_COCAP</name>
<feature type="region of interest" description="Disordered" evidence="1">
    <location>
        <begin position="44"/>
        <end position="65"/>
    </location>
</feature>
<proteinExistence type="predicted"/>